<accession>A0A9X2XY47</accession>
<evidence type="ECO:0000313" key="9">
    <source>
        <dbReference type="EMBL" id="MCU7550885.1"/>
    </source>
</evidence>
<feature type="domain" description="Histidine kinase" evidence="6">
    <location>
        <begin position="709"/>
        <end position="927"/>
    </location>
</feature>
<comment type="catalytic activity">
    <reaction evidence="1">
        <text>ATP + protein L-histidine = ADP + protein N-phospho-L-histidine.</text>
        <dbReference type="EC" id="2.7.13.3"/>
    </reaction>
</comment>
<dbReference type="InterPro" id="IPR013655">
    <property type="entry name" value="PAS_fold_3"/>
</dbReference>
<dbReference type="Gene3D" id="2.10.70.100">
    <property type="match status" value="1"/>
</dbReference>
<dbReference type="Gene3D" id="3.30.450.20">
    <property type="entry name" value="PAS domain"/>
    <property type="match status" value="5"/>
</dbReference>
<keyword evidence="10" id="KW-1185">Reference proteome</keyword>
<dbReference type="Pfam" id="PF08447">
    <property type="entry name" value="PAS_3"/>
    <property type="match status" value="4"/>
</dbReference>
<dbReference type="Proteomes" id="UP001155483">
    <property type="component" value="Unassembled WGS sequence"/>
</dbReference>
<proteinExistence type="predicted"/>
<dbReference type="PANTHER" id="PTHR43304:SF1">
    <property type="entry name" value="PAC DOMAIN-CONTAINING PROTEIN"/>
    <property type="match status" value="1"/>
</dbReference>
<dbReference type="InterPro" id="IPR052162">
    <property type="entry name" value="Sensor_kinase/Photoreceptor"/>
</dbReference>
<dbReference type="Gene3D" id="1.10.287.130">
    <property type="match status" value="1"/>
</dbReference>
<dbReference type="InterPro" id="IPR003661">
    <property type="entry name" value="HisK_dim/P_dom"/>
</dbReference>
<dbReference type="SUPFAM" id="SSF55785">
    <property type="entry name" value="PYP-like sensor domain (PAS domain)"/>
    <property type="match status" value="5"/>
</dbReference>
<comment type="caution">
    <text evidence="9">The sequence shown here is derived from an EMBL/GenBank/DDBJ whole genome shotgun (WGS) entry which is preliminary data.</text>
</comment>
<dbReference type="GO" id="GO:0000155">
    <property type="term" value="F:phosphorelay sensor kinase activity"/>
    <property type="evidence" value="ECO:0007669"/>
    <property type="project" value="InterPro"/>
</dbReference>
<evidence type="ECO:0000256" key="2">
    <source>
        <dbReference type="ARBA" id="ARBA00012438"/>
    </source>
</evidence>
<dbReference type="InterPro" id="IPR000014">
    <property type="entry name" value="PAS"/>
</dbReference>
<dbReference type="EMBL" id="JAOTIF010000016">
    <property type="protein sequence ID" value="MCU7550885.1"/>
    <property type="molecule type" value="Genomic_DNA"/>
</dbReference>
<dbReference type="InterPro" id="IPR035965">
    <property type="entry name" value="PAS-like_dom_sf"/>
</dbReference>
<dbReference type="PROSITE" id="PS50112">
    <property type="entry name" value="PAS"/>
    <property type="match status" value="3"/>
</dbReference>
<dbReference type="AlphaFoldDB" id="A0A9X2XY47"/>
<reference evidence="9" key="1">
    <citation type="submission" date="2022-09" db="EMBL/GenBank/DDBJ databases">
        <authorList>
            <person name="Yuan C."/>
            <person name="Ke Z."/>
        </authorList>
    </citation>
    <scope>NUCLEOTIDE SEQUENCE</scope>
    <source>
        <strain evidence="9">LB-8</strain>
    </source>
</reference>
<dbReference type="CDD" id="cd00130">
    <property type="entry name" value="PAS"/>
    <property type="match status" value="4"/>
</dbReference>
<feature type="domain" description="PAS" evidence="7">
    <location>
        <begin position="437"/>
        <end position="508"/>
    </location>
</feature>
<keyword evidence="5" id="KW-0418">Kinase</keyword>
<feature type="domain" description="PAC" evidence="8">
    <location>
        <begin position="635"/>
        <end position="687"/>
    </location>
</feature>
<dbReference type="FunFam" id="3.30.565.10:FF:000006">
    <property type="entry name" value="Sensor histidine kinase WalK"/>
    <property type="match status" value="1"/>
</dbReference>
<dbReference type="PROSITE" id="PS50113">
    <property type="entry name" value="PAC"/>
    <property type="match status" value="3"/>
</dbReference>
<dbReference type="FunFam" id="3.30.450.20:FF:000099">
    <property type="entry name" value="Sensory box sensor histidine kinase"/>
    <property type="match status" value="2"/>
</dbReference>
<organism evidence="9 10">
    <name type="scientific">Paraflavisolibacter caeni</name>
    <dbReference type="NCBI Taxonomy" id="2982496"/>
    <lineage>
        <taxon>Bacteria</taxon>
        <taxon>Pseudomonadati</taxon>
        <taxon>Bacteroidota</taxon>
        <taxon>Chitinophagia</taxon>
        <taxon>Chitinophagales</taxon>
        <taxon>Chitinophagaceae</taxon>
        <taxon>Paraflavisolibacter</taxon>
    </lineage>
</organism>
<dbReference type="SMART" id="SM00091">
    <property type="entry name" value="PAS"/>
    <property type="match status" value="4"/>
</dbReference>
<feature type="domain" description="PAS" evidence="7">
    <location>
        <begin position="564"/>
        <end position="632"/>
    </location>
</feature>
<name>A0A9X2XY47_9BACT</name>
<dbReference type="PRINTS" id="PR00344">
    <property type="entry name" value="BCTRLSENSOR"/>
</dbReference>
<dbReference type="InterPro" id="IPR036097">
    <property type="entry name" value="HisK_dim/P_sf"/>
</dbReference>
<evidence type="ECO:0000256" key="1">
    <source>
        <dbReference type="ARBA" id="ARBA00000085"/>
    </source>
</evidence>
<keyword evidence="3" id="KW-0597">Phosphoprotein</keyword>
<dbReference type="Gene3D" id="3.30.565.10">
    <property type="entry name" value="Histidine kinase-like ATPase, C-terminal domain"/>
    <property type="match status" value="1"/>
</dbReference>
<feature type="domain" description="PAC" evidence="8">
    <location>
        <begin position="383"/>
        <end position="436"/>
    </location>
</feature>
<dbReference type="InterPro" id="IPR004358">
    <property type="entry name" value="Sig_transdc_His_kin-like_C"/>
</dbReference>
<dbReference type="PROSITE" id="PS50109">
    <property type="entry name" value="HIS_KIN"/>
    <property type="match status" value="1"/>
</dbReference>
<evidence type="ECO:0000313" key="10">
    <source>
        <dbReference type="Proteomes" id="UP001155483"/>
    </source>
</evidence>
<feature type="domain" description="PAS" evidence="7">
    <location>
        <begin position="182"/>
        <end position="253"/>
    </location>
</feature>
<dbReference type="SMART" id="SM00387">
    <property type="entry name" value="HATPase_c"/>
    <property type="match status" value="1"/>
</dbReference>
<evidence type="ECO:0000256" key="5">
    <source>
        <dbReference type="ARBA" id="ARBA00022777"/>
    </source>
</evidence>
<dbReference type="RefSeq" id="WP_279298324.1">
    <property type="nucleotide sequence ID" value="NZ_JAOTIF010000016.1"/>
</dbReference>
<dbReference type="Pfam" id="PF00512">
    <property type="entry name" value="HisKA"/>
    <property type="match status" value="1"/>
</dbReference>
<dbReference type="InterPro" id="IPR003594">
    <property type="entry name" value="HATPase_dom"/>
</dbReference>
<dbReference type="SUPFAM" id="SSF55874">
    <property type="entry name" value="ATPase domain of HSP90 chaperone/DNA topoisomerase II/histidine kinase"/>
    <property type="match status" value="1"/>
</dbReference>
<dbReference type="InterPro" id="IPR000700">
    <property type="entry name" value="PAS-assoc_C"/>
</dbReference>
<dbReference type="PANTHER" id="PTHR43304">
    <property type="entry name" value="PHYTOCHROME-LIKE PROTEIN CPH1"/>
    <property type="match status" value="1"/>
</dbReference>
<keyword evidence="4" id="KW-0808">Transferase</keyword>
<evidence type="ECO:0000256" key="3">
    <source>
        <dbReference type="ARBA" id="ARBA00022553"/>
    </source>
</evidence>
<evidence type="ECO:0000259" key="8">
    <source>
        <dbReference type="PROSITE" id="PS50113"/>
    </source>
</evidence>
<dbReference type="SUPFAM" id="SSF47384">
    <property type="entry name" value="Homodimeric domain of signal transducing histidine kinase"/>
    <property type="match status" value="1"/>
</dbReference>
<dbReference type="InterPro" id="IPR036890">
    <property type="entry name" value="HATPase_C_sf"/>
</dbReference>
<dbReference type="NCBIfam" id="TIGR00229">
    <property type="entry name" value="sensory_box"/>
    <property type="match status" value="4"/>
</dbReference>
<dbReference type="Pfam" id="PF02518">
    <property type="entry name" value="HATPase_c"/>
    <property type="match status" value="1"/>
</dbReference>
<evidence type="ECO:0000256" key="4">
    <source>
        <dbReference type="ARBA" id="ARBA00022679"/>
    </source>
</evidence>
<evidence type="ECO:0000259" key="7">
    <source>
        <dbReference type="PROSITE" id="PS50112"/>
    </source>
</evidence>
<dbReference type="SMART" id="SM00086">
    <property type="entry name" value="PAC"/>
    <property type="match status" value="4"/>
</dbReference>
<dbReference type="InterPro" id="IPR005467">
    <property type="entry name" value="His_kinase_dom"/>
</dbReference>
<protein>
    <recommendedName>
        <fullName evidence="2">histidine kinase</fullName>
        <ecNumber evidence="2">2.7.13.3</ecNumber>
    </recommendedName>
</protein>
<evidence type="ECO:0000259" key="6">
    <source>
        <dbReference type="PROSITE" id="PS50109"/>
    </source>
</evidence>
<feature type="domain" description="PAC" evidence="8">
    <location>
        <begin position="255"/>
        <end position="307"/>
    </location>
</feature>
<dbReference type="CDD" id="cd00082">
    <property type="entry name" value="HisKA"/>
    <property type="match status" value="1"/>
</dbReference>
<dbReference type="InterPro" id="IPR001610">
    <property type="entry name" value="PAC"/>
</dbReference>
<dbReference type="EC" id="2.7.13.3" evidence="2"/>
<reference evidence="9" key="2">
    <citation type="submission" date="2023-04" db="EMBL/GenBank/DDBJ databases">
        <title>Paracnuella aquatica gen. nov., sp. nov., a member of the family Chitinophagaceae isolated from a hot spring.</title>
        <authorList>
            <person name="Wang C."/>
        </authorList>
    </citation>
    <scope>NUCLEOTIDE SEQUENCE</scope>
    <source>
        <strain evidence="9">LB-8</strain>
    </source>
</reference>
<gene>
    <name evidence="9" type="ORF">OCK74_17325</name>
</gene>
<sequence length="927" mass="107304">MQANERVGQAAFGFLSGGGEMGNLIRSIDWSQTTLGPIETWPQSFRTTLSIIINSKFPTFLFWGEDHICFYNDAFRPSLGENGKHPHALGKKGAEVWSEIWDYIKPMIDQVLSGGESILSENQYFSIYRNGKLENSYWTYCYSPVIDESGKPGGVFVSCTETTERILKEAEQKKEEEILKESQERFRNMADNVPVMIWVTNTKGYCTYLNKQWLEFTGQTLEEAEGYGWANALHPDDREETMQGFLEASHYRQPYENVYRLHKWDGSYEWVLDTAIPRFDEQGIFLGYIGSVTNIHQRRVAEKALEETSRHLDIATTAAHVGVWSLDVNANILEWTPLHKRMWGYDEHRSDLTYEDWHEVILPADKEKTLEKVESARLQKTQYDAYYRIKRADDGAIRWIRSFGQFFYNARGEPVTFTGVSIDITEQKLIEERISESEERFRTLADQAPMWVWMADENMYVTYTNKELLSFLGLSHYTELTDLAWEKFVHPDDIQKLYKVFNNAVKKQKPFAIECRIKNAATGKYEWYFAKGVPRFEHNKFAGFIGTALNIHQQRKQLAALMESESRFRVLAEALPQLVWMTDEKGKQLYASSRWKEYAGFRPMGHESWVQLVHPEDLDRIVQVWEQSLKTGDVYKAELRLRDSFGEYRWHSVQGGPVRNEKGEITRWIGSLTDIHDQKTLSQKLEEQVRKRTKELQRSNEDLQQFAHVASHDLKEPVRKIKTFVGRLKDELGENFDEKAQLYINRVLNAANRMIVMIDGVLTYSTVTALEEMFEPVDLNEIMKSVEVDLELVIQHKGASIYYYNLPTIEGAPILLHQLFYNLVNNALKFTRPDVPPSITITAKVENNKGQELVHIYLHDNGIGFEQEFAEQIFGTFTRLHSKDKYEGSGLGLALCKNIVERHGGTIQAKGRPNEGATFEITLPVKR</sequence>
<dbReference type="SMART" id="SM00388">
    <property type="entry name" value="HisKA"/>
    <property type="match status" value="1"/>
</dbReference>